<evidence type="ECO:0000256" key="8">
    <source>
        <dbReference type="ARBA" id="ARBA00022741"/>
    </source>
</evidence>
<reference evidence="15 16" key="1">
    <citation type="submission" date="2024-06" db="EMBL/GenBank/DDBJ databases">
        <title>A chromosome level genome sequence of Diviner's sage (Salvia divinorum).</title>
        <authorList>
            <person name="Ford S.A."/>
            <person name="Ro D.-K."/>
            <person name="Ness R.W."/>
            <person name="Phillips M.A."/>
        </authorList>
    </citation>
    <scope>NUCLEOTIDE SEQUENCE [LARGE SCALE GENOMIC DNA]</scope>
    <source>
        <strain evidence="15">SAF-2024a</strain>
        <tissue evidence="15">Leaf</tissue>
    </source>
</reference>
<dbReference type="InterPro" id="IPR058922">
    <property type="entry name" value="WHD_DRP"/>
</dbReference>
<feature type="coiled-coil region" evidence="11">
    <location>
        <begin position="26"/>
        <end position="100"/>
    </location>
</feature>
<evidence type="ECO:0000259" key="12">
    <source>
        <dbReference type="Pfam" id="PF00931"/>
    </source>
</evidence>
<dbReference type="Pfam" id="PF00931">
    <property type="entry name" value="NB-ARC"/>
    <property type="match status" value="2"/>
</dbReference>
<name>A0ABD1HXW4_SALDI</name>
<evidence type="ECO:0000259" key="13">
    <source>
        <dbReference type="Pfam" id="PF23559"/>
    </source>
</evidence>
<dbReference type="Proteomes" id="UP001567538">
    <property type="component" value="Unassembled WGS sequence"/>
</dbReference>
<dbReference type="InterPro" id="IPR044974">
    <property type="entry name" value="Disease_R_plants"/>
</dbReference>
<dbReference type="InterPro" id="IPR042197">
    <property type="entry name" value="Apaf_helical"/>
</dbReference>
<keyword evidence="9" id="KW-0611">Plant defense</keyword>
<dbReference type="GO" id="GO:0005524">
    <property type="term" value="F:ATP binding"/>
    <property type="evidence" value="ECO:0007669"/>
    <property type="project" value="UniProtKB-KW"/>
</dbReference>
<dbReference type="EMBL" id="JBEAFC010000004">
    <property type="protein sequence ID" value="KAL1560093.1"/>
    <property type="molecule type" value="Genomic_DNA"/>
</dbReference>
<keyword evidence="8" id="KW-0547">Nucleotide-binding</keyword>
<dbReference type="InterPro" id="IPR002182">
    <property type="entry name" value="NB-ARC"/>
</dbReference>
<dbReference type="InterPro" id="IPR027417">
    <property type="entry name" value="P-loop_NTPase"/>
</dbReference>
<feature type="domain" description="Disease resistance protein winged helix" evidence="13">
    <location>
        <begin position="672"/>
        <end position="739"/>
    </location>
</feature>
<keyword evidence="11" id="KW-0175">Coiled coil</keyword>
<feature type="domain" description="NB-ARC" evidence="12">
    <location>
        <begin position="436"/>
        <end position="590"/>
    </location>
</feature>
<evidence type="ECO:0000256" key="4">
    <source>
        <dbReference type="ARBA" id="ARBA00022490"/>
    </source>
</evidence>
<dbReference type="Pfam" id="PF23598">
    <property type="entry name" value="LRR_14"/>
    <property type="match status" value="1"/>
</dbReference>
<dbReference type="Gene3D" id="1.10.8.430">
    <property type="entry name" value="Helical domain of apoptotic protease-activating factors"/>
    <property type="match status" value="1"/>
</dbReference>
<evidence type="ECO:0000256" key="3">
    <source>
        <dbReference type="ARBA" id="ARBA00008894"/>
    </source>
</evidence>
<dbReference type="InterPro" id="IPR032675">
    <property type="entry name" value="LRR_dom_sf"/>
</dbReference>
<evidence type="ECO:0000256" key="5">
    <source>
        <dbReference type="ARBA" id="ARBA00022614"/>
    </source>
</evidence>
<keyword evidence="16" id="KW-1185">Reference proteome</keyword>
<dbReference type="PANTHER" id="PTHR23155">
    <property type="entry name" value="DISEASE RESISTANCE PROTEIN RP"/>
    <property type="match status" value="1"/>
</dbReference>
<dbReference type="PANTHER" id="PTHR23155:SF1152">
    <property type="entry name" value="AAA+ ATPASE DOMAIN-CONTAINING PROTEIN"/>
    <property type="match status" value="1"/>
</dbReference>
<feature type="domain" description="Disease resistance R13L4/SHOC-2-like LRR" evidence="14">
    <location>
        <begin position="817"/>
        <end position="1114"/>
    </location>
</feature>
<dbReference type="SUPFAM" id="SSF52540">
    <property type="entry name" value="P-loop containing nucleoside triphosphate hydrolases"/>
    <property type="match status" value="2"/>
</dbReference>
<comment type="caution">
    <text evidence="15">The sequence shown here is derived from an EMBL/GenBank/DDBJ whole genome shotgun (WGS) entry which is preliminary data.</text>
</comment>
<keyword evidence="7" id="KW-0677">Repeat</keyword>
<accession>A0ABD1HXW4</accession>
<dbReference type="FunFam" id="1.10.10.10:FF:000322">
    <property type="entry name" value="Probable disease resistance protein At1g63360"/>
    <property type="match status" value="1"/>
</dbReference>
<evidence type="ECO:0000313" key="16">
    <source>
        <dbReference type="Proteomes" id="UP001567538"/>
    </source>
</evidence>
<dbReference type="InterPro" id="IPR055414">
    <property type="entry name" value="LRR_R13L4/SHOC2-like"/>
</dbReference>
<evidence type="ECO:0000256" key="1">
    <source>
        <dbReference type="ARBA" id="ARBA00002074"/>
    </source>
</evidence>
<evidence type="ECO:0000256" key="11">
    <source>
        <dbReference type="SAM" id="Coils"/>
    </source>
</evidence>
<keyword evidence="10" id="KW-0067">ATP-binding</keyword>
<keyword evidence="5" id="KW-0433">Leucine-rich repeat</keyword>
<evidence type="ECO:0000256" key="9">
    <source>
        <dbReference type="ARBA" id="ARBA00022821"/>
    </source>
</evidence>
<keyword evidence="6" id="KW-0381">Hypersensitive response</keyword>
<gene>
    <name evidence="15" type="ORF">AAHA92_10354</name>
</gene>
<dbReference type="GO" id="GO:0009626">
    <property type="term" value="P:plant-type hypersensitive response"/>
    <property type="evidence" value="ECO:0007669"/>
    <property type="project" value="UniProtKB-KW"/>
</dbReference>
<keyword evidence="4" id="KW-0963">Cytoplasm</keyword>
<protein>
    <submittedName>
        <fullName evidence="15">Late blight resistance protein R1A-10</fullName>
    </submittedName>
</protein>
<comment type="similarity">
    <text evidence="3">Belongs to the disease resistance NB-LRR family.</text>
</comment>
<dbReference type="PRINTS" id="PR00364">
    <property type="entry name" value="DISEASERSIST"/>
</dbReference>
<evidence type="ECO:0000313" key="15">
    <source>
        <dbReference type="EMBL" id="KAL1560093.1"/>
    </source>
</evidence>
<evidence type="ECO:0000256" key="2">
    <source>
        <dbReference type="ARBA" id="ARBA00004496"/>
    </source>
</evidence>
<dbReference type="Pfam" id="PF23559">
    <property type="entry name" value="WHD_DRP"/>
    <property type="match status" value="1"/>
</dbReference>
<dbReference type="GO" id="GO:0005737">
    <property type="term" value="C:cytoplasm"/>
    <property type="evidence" value="ECO:0007669"/>
    <property type="project" value="UniProtKB-SubCell"/>
</dbReference>
<evidence type="ECO:0000256" key="10">
    <source>
        <dbReference type="ARBA" id="ARBA00022840"/>
    </source>
</evidence>
<dbReference type="AlphaFoldDB" id="A0ABD1HXW4"/>
<evidence type="ECO:0000256" key="7">
    <source>
        <dbReference type="ARBA" id="ARBA00022737"/>
    </source>
</evidence>
<dbReference type="Gene3D" id="1.10.10.10">
    <property type="entry name" value="Winged helix-like DNA-binding domain superfamily/Winged helix DNA-binding domain"/>
    <property type="match status" value="1"/>
</dbReference>
<sequence>MAYAAVVSLKHTIHRLLNSPIASATLQSAHLEVKSLQQVLKKLDETMRRSKRLNELDEEIRVAAQNLEDYLEFYEKDLEMEEVRMEIVFLSENVKKMKEEFIKKLDTSEEDDTAVFSSIRDFGVEMVGVSDDISGITKKLVGGVRPCDYGVFWIVGRAGSGRTVTARIILEELCVGKDKCVDCGAWVTIGPKYQWKDIILAILRQLGYPTGLISNTSPSNEIKTAHPMNPDQSMGLVDDEKLLVEHLYTRLKDRRYMIVLDDVCDTNIWDYLRRSFPKQDNGSLLLLTTSLEEIALFSNSFHISRMPDFDEHPMWDFLCLVVFGGPFCPPQLEEAGKNIINNCQGLRLVVIKALLFLSSTKKTPDYWNNIAADKDNPIFMVADELSEVCRFKEDFYNLVPDDDRRASTFKIVAKMLNFSSHVEGIKLQMFPKRLHPKMEIFSVFGMAGIGKTTLVKKIFEDPLILRHFDHHAWITLGPNYQSEVFLVDILARLCIAVDKMHLKKDEKLVKDLCTTLSNKRCLIVLDDLWNKEPLHYLKNLLPDIKGEVFVTTRLFEVAKCGRSDFVYKMPLLDEEQSWLLFCRKVFSSDLCPLRLEKFGKKICMNCEGLPLLILTVADLLSRAEISPEFWEEAAEKKNNVFMEAQALMSNVVSPSYKYLTQHLKACFLYMGIFSQNYEIPTSKLVRMWAAEGLLEPNPSQTVKDFAMDCLSEFVDKSLVMVCKKGLKVKVKTSRLHSVFWHLSNSEAMRSKFFLTLNVDVHSVESIEAYRRLCIRNAVLFSLKDLQDSIMSIPRIHSLLYTGPRHQYPVPISFTSRFLRVLYALMIRLYEFPIEVVKLTQLTFLALTCNGELPGSVSKLQKLQHLTVGRHLSIKSREYSSHLPAEIWDMKELSHLQIEGGRLQNPSSGTILPKLMTLLEVDAQSCTKKVLKRIPKLKKLGVQIELEPDDDNSKSFRCLNRISRLRRLESLKCVVLNPDLAPDVVPPPAPRSMFPSGLKKLSLSGLGYPWKYMSIIGNLENLEVLKLRCYAFQGPGWETNYREFRNLKYLVIEDTDLVCWKLTVPSFLKLEHVSLKHCYNFEELPLNTVSSVKMVEVDDCNSVVMKWAEEMKAKHAWTVYGMPARKNQVSCSWDAGKKFK</sequence>
<dbReference type="InterPro" id="IPR036388">
    <property type="entry name" value="WH-like_DNA-bd_sf"/>
</dbReference>
<feature type="domain" description="NB-ARC" evidence="12">
    <location>
        <begin position="136"/>
        <end position="324"/>
    </location>
</feature>
<evidence type="ECO:0000259" key="14">
    <source>
        <dbReference type="Pfam" id="PF23598"/>
    </source>
</evidence>
<comment type="function">
    <text evidence="1">Confers resistance to late blight (Phytophthora infestans) races carrying the avirulence gene Avr1. Resistance proteins guard the plant against pathogens that contain an appropriate avirulence protein via an indirect interaction with this avirulence protein. That triggers a defense system including the hypersensitive response, which restricts the pathogen growth.</text>
</comment>
<dbReference type="Gene3D" id="1.20.5.4130">
    <property type="match status" value="1"/>
</dbReference>
<comment type="subcellular location">
    <subcellularLocation>
        <location evidence="2">Cytoplasm</location>
    </subcellularLocation>
</comment>
<evidence type="ECO:0000256" key="6">
    <source>
        <dbReference type="ARBA" id="ARBA00022667"/>
    </source>
</evidence>
<dbReference type="Gene3D" id="3.40.50.300">
    <property type="entry name" value="P-loop containing nucleotide triphosphate hydrolases"/>
    <property type="match status" value="2"/>
</dbReference>
<dbReference type="Gene3D" id="3.80.10.10">
    <property type="entry name" value="Ribonuclease Inhibitor"/>
    <property type="match status" value="1"/>
</dbReference>
<organism evidence="15 16">
    <name type="scientific">Salvia divinorum</name>
    <name type="common">Maria pastora</name>
    <name type="synonym">Diviner's sage</name>
    <dbReference type="NCBI Taxonomy" id="28513"/>
    <lineage>
        <taxon>Eukaryota</taxon>
        <taxon>Viridiplantae</taxon>
        <taxon>Streptophyta</taxon>
        <taxon>Embryophyta</taxon>
        <taxon>Tracheophyta</taxon>
        <taxon>Spermatophyta</taxon>
        <taxon>Magnoliopsida</taxon>
        <taxon>eudicotyledons</taxon>
        <taxon>Gunneridae</taxon>
        <taxon>Pentapetalae</taxon>
        <taxon>asterids</taxon>
        <taxon>lamiids</taxon>
        <taxon>Lamiales</taxon>
        <taxon>Lamiaceae</taxon>
        <taxon>Nepetoideae</taxon>
        <taxon>Mentheae</taxon>
        <taxon>Salviinae</taxon>
        <taxon>Salvia</taxon>
        <taxon>Salvia subgen. Calosphace</taxon>
    </lineage>
</organism>
<dbReference type="SUPFAM" id="SSF52058">
    <property type="entry name" value="L domain-like"/>
    <property type="match status" value="1"/>
</dbReference>
<proteinExistence type="inferred from homology"/>